<dbReference type="InterPro" id="IPR027417">
    <property type="entry name" value="P-loop_NTPase"/>
</dbReference>
<dbReference type="Pfam" id="PF01712">
    <property type="entry name" value="dNK"/>
    <property type="match status" value="1"/>
</dbReference>
<dbReference type="PANTHER" id="PTHR10513:SF24">
    <property type="entry name" value="THYMIDINE KINASE 2, MITOCHONDRIAL"/>
    <property type="match status" value="1"/>
</dbReference>
<dbReference type="Proteomes" id="UP001497497">
    <property type="component" value="Unassembled WGS sequence"/>
</dbReference>
<feature type="domain" description="Deoxynucleoside kinase" evidence="1">
    <location>
        <begin position="65"/>
        <end position="261"/>
    </location>
</feature>
<sequence>MVLIHSCWRTFHSSQNSVFALVYKCLRKQRVQYSMFAKGATLKGMSLDELKEHIPHKSKNNFTVVVEGNIGSGKTTLLQHFEHLSHCEVLSEPLDKWTNLRGHNPLGLLYQDPRRWSFSFNMYALLTRLKMHTKPHLSDRPVKMLERSLYSTHYCFVQNDYVNKTINEVEFAVFSEWFEQLVQTGNANVDLIVYLRASPENCFERLKKRCRKEEEGVPYALIESLHRLYDDWLLNRLSPVPAPVLLLDANYDLDTMKETYNSRRQEILCGFG</sequence>
<comment type="caution">
    <text evidence="2">The sequence shown here is derived from an EMBL/GenBank/DDBJ whole genome shotgun (WGS) entry which is preliminary data.</text>
</comment>
<dbReference type="GO" id="GO:0005739">
    <property type="term" value="C:mitochondrion"/>
    <property type="evidence" value="ECO:0007669"/>
    <property type="project" value="TreeGrafter"/>
</dbReference>
<name>A0AAV2H891_LYMST</name>
<dbReference type="InterPro" id="IPR031314">
    <property type="entry name" value="DNK_dom"/>
</dbReference>
<evidence type="ECO:0000259" key="1">
    <source>
        <dbReference type="Pfam" id="PF01712"/>
    </source>
</evidence>
<gene>
    <name evidence="2" type="ORF">GSLYS_00003174001</name>
</gene>
<dbReference type="EMBL" id="CAXITT010000041">
    <property type="protein sequence ID" value="CAL1529004.1"/>
    <property type="molecule type" value="Genomic_DNA"/>
</dbReference>
<keyword evidence="3" id="KW-1185">Reference proteome</keyword>
<evidence type="ECO:0000313" key="3">
    <source>
        <dbReference type="Proteomes" id="UP001497497"/>
    </source>
</evidence>
<dbReference type="InterPro" id="IPR050566">
    <property type="entry name" value="Deoxyribonucleoside_kinase"/>
</dbReference>
<dbReference type="AlphaFoldDB" id="A0AAV2H891"/>
<dbReference type="PANTHER" id="PTHR10513">
    <property type="entry name" value="DEOXYNUCLEOSIDE KINASE"/>
    <property type="match status" value="1"/>
</dbReference>
<reference evidence="2 3" key="1">
    <citation type="submission" date="2024-04" db="EMBL/GenBank/DDBJ databases">
        <authorList>
            <consortium name="Genoscope - CEA"/>
            <person name="William W."/>
        </authorList>
    </citation>
    <scope>NUCLEOTIDE SEQUENCE [LARGE SCALE GENOMIC DNA]</scope>
</reference>
<dbReference type="GO" id="GO:0019136">
    <property type="term" value="F:deoxynucleoside kinase activity"/>
    <property type="evidence" value="ECO:0007669"/>
    <property type="project" value="TreeGrafter"/>
</dbReference>
<protein>
    <recommendedName>
        <fullName evidence="1">Deoxynucleoside kinase domain-containing protein</fullName>
    </recommendedName>
</protein>
<dbReference type="Gene3D" id="3.40.50.300">
    <property type="entry name" value="P-loop containing nucleotide triphosphate hydrolases"/>
    <property type="match status" value="1"/>
</dbReference>
<proteinExistence type="predicted"/>
<evidence type="ECO:0000313" key="2">
    <source>
        <dbReference type="EMBL" id="CAL1529004.1"/>
    </source>
</evidence>
<dbReference type="CDD" id="cd01673">
    <property type="entry name" value="dNK"/>
    <property type="match status" value="1"/>
</dbReference>
<organism evidence="2 3">
    <name type="scientific">Lymnaea stagnalis</name>
    <name type="common">Great pond snail</name>
    <name type="synonym">Helix stagnalis</name>
    <dbReference type="NCBI Taxonomy" id="6523"/>
    <lineage>
        <taxon>Eukaryota</taxon>
        <taxon>Metazoa</taxon>
        <taxon>Spiralia</taxon>
        <taxon>Lophotrochozoa</taxon>
        <taxon>Mollusca</taxon>
        <taxon>Gastropoda</taxon>
        <taxon>Heterobranchia</taxon>
        <taxon>Euthyneura</taxon>
        <taxon>Panpulmonata</taxon>
        <taxon>Hygrophila</taxon>
        <taxon>Lymnaeoidea</taxon>
        <taxon>Lymnaeidae</taxon>
        <taxon>Lymnaea</taxon>
    </lineage>
</organism>
<accession>A0AAV2H891</accession>
<dbReference type="SUPFAM" id="SSF52540">
    <property type="entry name" value="P-loop containing nucleoside triphosphate hydrolases"/>
    <property type="match status" value="1"/>
</dbReference>